<feature type="domain" description="HNH nuclease" evidence="1">
    <location>
        <begin position="191"/>
        <end position="251"/>
    </location>
</feature>
<keyword evidence="2" id="KW-0255">Endonuclease</keyword>
<sequence length="276" mass="32176">MAAKDEHLALSSGIGLAGLAVSNFWDYSSEAFSCFKDEIIKSIVKPSKMTAIHHYLYFFQDIEDELDKIYKNVDELEWIYNFMVRTLEGVNLQPNIPTPVFKSCKDEYHEECNCRDIVEQLMDYINEHQEEIDELIVHAAFQFIFQDRKFLHDFHLELSAFIQKHMDEIEEQYPKYVTSKKRIKRVYFPKWLTEAVFYRDKGTCSNPACRCDLSNLIRTQNTKHIDHIVPLDLYGSNDASNFQLLCQPCNTSKGARSTASSSVNAPYWNLDKPDKV</sequence>
<accession>A0AB39IV31</accession>
<organism evidence="2">
    <name type="scientific">Bacillus aerius</name>
    <dbReference type="NCBI Taxonomy" id="293388"/>
    <lineage>
        <taxon>Bacteria</taxon>
        <taxon>Bacillati</taxon>
        <taxon>Bacillota</taxon>
        <taxon>Bacilli</taxon>
        <taxon>Bacillales</taxon>
        <taxon>Bacillaceae</taxon>
        <taxon>Bacillus</taxon>
    </lineage>
</organism>
<keyword evidence="2" id="KW-0540">Nuclease</keyword>
<dbReference type="InterPro" id="IPR003615">
    <property type="entry name" value="HNH_nuc"/>
</dbReference>
<dbReference type="Pfam" id="PF01844">
    <property type="entry name" value="HNH"/>
    <property type="match status" value="1"/>
</dbReference>
<gene>
    <name evidence="2" type="ORF">AB4922_12795</name>
</gene>
<dbReference type="GO" id="GO:0004519">
    <property type="term" value="F:endonuclease activity"/>
    <property type="evidence" value="ECO:0007669"/>
    <property type="project" value="UniProtKB-KW"/>
</dbReference>
<dbReference type="GO" id="GO:0008270">
    <property type="term" value="F:zinc ion binding"/>
    <property type="evidence" value="ECO:0007669"/>
    <property type="project" value="InterPro"/>
</dbReference>
<dbReference type="AlphaFoldDB" id="A0AB39IV31"/>
<evidence type="ECO:0000313" key="2">
    <source>
        <dbReference type="EMBL" id="XDL60249.1"/>
    </source>
</evidence>
<dbReference type="EMBL" id="CP162911">
    <property type="protein sequence ID" value="XDL60249.1"/>
    <property type="molecule type" value="Genomic_DNA"/>
</dbReference>
<evidence type="ECO:0000259" key="1">
    <source>
        <dbReference type="SMART" id="SM00507"/>
    </source>
</evidence>
<dbReference type="GO" id="GO:0003676">
    <property type="term" value="F:nucleic acid binding"/>
    <property type="evidence" value="ECO:0007669"/>
    <property type="project" value="InterPro"/>
</dbReference>
<protein>
    <submittedName>
        <fullName evidence="2">HNH endonuclease</fullName>
    </submittedName>
</protein>
<name>A0AB39IV31_9BACI</name>
<dbReference type="InterPro" id="IPR002711">
    <property type="entry name" value="HNH"/>
</dbReference>
<proteinExistence type="predicted"/>
<dbReference type="Gene3D" id="1.10.30.50">
    <property type="match status" value="1"/>
</dbReference>
<keyword evidence="2" id="KW-0378">Hydrolase</keyword>
<dbReference type="SMART" id="SM00507">
    <property type="entry name" value="HNHc"/>
    <property type="match status" value="1"/>
</dbReference>
<reference evidence="2" key="1">
    <citation type="submission" date="2024-07" db="EMBL/GenBank/DDBJ databases">
        <authorList>
            <person name="Wang K."/>
            <person name="Liang S."/>
            <person name="Wang S."/>
        </authorList>
    </citation>
    <scope>NUCLEOTIDE SEQUENCE</scope>
    <source>
        <strain evidence="2">KW1</strain>
    </source>
</reference>
<dbReference type="CDD" id="cd00085">
    <property type="entry name" value="HNHc"/>
    <property type="match status" value="1"/>
</dbReference>
<dbReference type="RefSeq" id="WP_368774587.1">
    <property type="nucleotide sequence ID" value="NZ_CP162911.1"/>
</dbReference>